<dbReference type="EMBL" id="KI546073">
    <property type="protein sequence ID" value="EST46666.1"/>
    <property type="molecule type" value="Genomic_DNA"/>
</dbReference>
<dbReference type="EMBL" id="AUWU02000007">
    <property type="protein sequence ID" value="KAH0571255.1"/>
    <property type="molecule type" value="Genomic_DNA"/>
</dbReference>
<dbReference type="VEuPathDB" id="GiardiaDB:SS50377_27556"/>
<feature type="domain" description="CCHC-type" evidence="1">
    <location>
        <begin position="110"/>
        <end position="126"/>
    </location>
</feature>
<proteinExistence type="predicted"/>
<protein>
    <submittedName>
        <fullName evidence="2">Cysteine-rich protein</fullName>
    </submittedName>
</protein>
<accession>V6LSL4</accession>
<name>V6LSL4_9EUKA</name>
<feature type="domain" description="CCHC-type" evidence="1">
    <location>
        <begin position="54"/>
        <end position="69"/>
    </location>
</feature>
<feature type="domain" description="CCHC-type" evidence="1">
    <location>
        <begin position="4"/>
        <end position="20"/>
    </location>
</feature>
<dbReference type="GO" id="GO:0003676">
    <property type="term" value="F:nucleic acid binding"/>
    <property type="evidence" value="ECO:0007669"/>
    <property type="project" value="InterPro"/>
</dbReference>
<dbReference type="SMART" id="SM00343">
    <property type="entry name" value="ZnF_C2HC"/>
    <property type="match status" value="3"/>
</dbReference>
<gene>
    <name evidence="2" type="ORF">SS50377_13471</name>
    <name evidence="3" type="ORF">SS50377_27556</name>
</gene>
<evidence type="ECO:0000313" key="3">
    <source>
        <dbReference type="EMBL" id="KAH0571255.1"/>
    </source>
</evidence>
<dbReference type="GO" id="GO:0008270">
    <property type="term" value="F:zinc ion binding"/>
    <property type="evidence" value="ECO:0007669"/>
    <property type="project" value="InterPro"/>
</dbReference>
<evidence type="ECO:0000259" key="1">
    <source>
        <dbReference type="SMART" id="SM00343"/>
    </source>
</evidence>
<keyword evidence="4" id="KW-1185">Reference proteome</keyword>
<evidence type="ECO:0000313" key="2">
    <source>
        <dbReference type="EMBL" id="EST46666.1"/>
    </source>
</evidence>
<organism evidence="2">
    <name type="scientific">Spironucleus salmonicida</name>
    <dbReference type="NCBI Taxonomy" id="348837"/>
    <lineage>
        <taxon>Eukaryota</taxon>
        <taxon>Metamonada</taxon>
        <taxon>Diplomonadida</taxon>
        <taxon>Hexamitidae</taxon>
        <taxon>Hexamitinae</taxon>
        <taxon>Spironucleus</taxon>
    </lineage>
</organism>
<dbReference type="AlphaFoldDB" id="V6LSL4"/>
<dbReference type="Proteomes" id="UP000018208">
    <property type="component" value="Unassembled WGS sequence"/>
</dbReference>
<evidence type="ECO:0000313" key="4">
    <source>
        <dbReference type="Proteomes" id="UP000018208"/>
    </source>
</evidence>
<reference evidence="3" key="2">
    <citation type="submission" date="2020-12" db="EMBL/GenBank/DDBJ databases">
        <title>New Spironucleus salmonicida genome in near-complete chromosomes.</title>
        <authorList>
            <person name="Xu F."/>
            <person name="Kurt Z."/>
            <person name="Jimenez-Gonzalez A."/>
            <person name="Astvaldsson A."/>
            <person name="Andersson J.O."/>
            <person name="Svard S.G."/>
        </authorList>
    </citation>
    <scope>NUCLEOTIDE SEQUENCE</scope>
    <source>
        <strain evidence="3">ATCC 50377</strain>
    </source>
</reference>
<sequence>MNQRCSYCASEDHTITSCPKQKQCFICLKTQCNCIKQYLQKIDKSLLQKQYVNECYRCNGDHTIFECPENDELQQKFDILSAIPVQVIQNGYQFGKMSLKRREEKKGNQLCCICGGTSHDSRGCQSQNFRLHFSERVYK</sequence>
<reference evidence="2 3" key="1">
    <citation type="journal article" date="2014" name="PLoS Genet.">
        <title>The Genome of Spironucleus salmonicida Highlights a Fish Pathogen Adapted to Fluctuating Environments.</title>
        <authorList>
            <person name="Xu F."/>
            <person name="Jerlstrom-Hultqvist J."/>
            <person name="Einarsson E."/>
            <person name="Astvaldsson A."/>
            <person name="Svard S.G."/>
            <person name="Andersson J.O."/>
        </authorList>
    </citation>
    <scope>NUCLEOTIDE SEQUENCE</scope>
    <source>
        <strain evidence="3">ATCC 50377</strain>
    </source>
</reference>
<dbReference type="InterPro" id="IPR001878">
    <property type="entry name" value="Znf_CCHC"/>
</dbReference>